<feature type="transmembrane region" description="Helical" evidence="1">
    <location>
        <begin position="21"/>
        <end position="46"/>
    </location>
</feature>
<dbReference type="OrthoDB" id="10000886at2"/>
<sequence length="256" mass="29310">MRFIRNEIQKPKYIVPPEKRKTLPFIVLLIGVGILIVGVAGFFSAFFFNEMIEARWPIRYRDVQTYSLAVGGTGILLYIFMGLILKIPLRKTTYYKVTTIVKGEPFDPPRKGDFTKAIYARLYDLSDEWAYFTEVKPPDTDFVIPQVLVGPGGVFTTQPIAENPERKAFKDPGPEFERASKKLGNAIGQSVLPVTIFSNPKLVVMYKTHCKPKTRIMNIRDIYDFFNDHKRKYSEAVQKELEQKVYDLIAGTEPGK</sequence>
<proteinExistence type="predicted"/>
<evidence type="ECO:0000313" key="3">
    <source>
        <dbReference type="Proteomes" id="UP000256388"/>
    </source>
</evidence>
<gene>
    <name evidence="2" type="ORF">DFR64_2587</name>
</gene>
<evidence type="ECO:0000256" key="1">
    <source>
        <dbReference type="SAM" id="Phobius"/>
    </source>
</evidence>
<organism evidence="2 3">
    <name type="scientific">Pelolinea submarina</name>
    <dbReference type="NCBI Taxonomy" id="913107"/>
    <lineage>
        <taxon>Bacteria</taxon>
        <taxon>Bacillati</taxon>
        <taxon>Chloroflexota</taxon>
        <taxon>Anaerolineae</taxon>
        <taxon>Anaerolineales</taxon>
        <taxon>Anaerolineaceae</taxon>
        <taxon>Pelolinea</taxon>
    </lineage>
</organism>
<comment type="caution">
    <text evidence="2">The sequence shown here is derived from an EMBL/GenBank/DDBJ whole genome shotgun (WGS) entry which is preliminary data.</text>
</comment>
<accession>A0A347ZQD4</accession>
<name>A0A347ZQD4_9CHLR</name>
<dbReference type="Proteomes" id="UP000256388">
    <property type="component" value="Unassembled WGS sequence"/>
</dbReference>
<dbReference type="AlphaFoldDB" id="A0A347ZQD4"/>
<dbReference type="EMBL" id="QUMS01000004">
    <property type="protein sequence ID" value="REG06155.1"/>
    <property type="molecule type" value="Genomic_DNA"/>
</dbReference>
<evidence type="ECO:0000313" key="2">
    <source>
        <dbReference type="EMBL" id="REG06155.1"/>
    </source>
</evidence>
<evidence type="ECO:0008006" key="4">
    <source>
        <dbReference type="Google" id="ProtNLM"/>
    </source>
</evidence>
<keyword evidence="1" id="KW-0472">Membrane</keyword>
<protein>
    <recommendedName>
        <fullName evidence="4">Nuclease-like protein</fullName>
    </recommendedName>
</protein>
<keyword evidence="1" id="KW-0812">Transmembrane</keyword>
<reference evidence="2 3" key="1">
    <citation type="submission" date="2018-08" db="EMBL/GenBank/DDBJ databases">
        <title>Genomic Encyclopedia of Type Strains, Phase IV (KMG-IV): sequencing the most valuable type-strain genomes for metagenomic binning, comparative biology and taxonomic classification.</title>
        <authorList>
            <person name="Goeker M."/>
        </authorList>
    </citation>
    <scope>NUCLEOTIDE SEQUENCE [LARGE SCALE GENOMIC DNA]</scope>
    <source>
        <strain evidence="2 3">DSM 23923</strain>
    </source>
</reference>
<keyword evidence="1" id="KW-1133">Transmembrane helix</keyword>
<keyword evidence="3" id="KW-1185">Reference proteome</keyword>
<feature type="transmembrane region" description="Helical" evidence="1">
    <location>
        <begin position="66"/>
        <end position="85"/>
    </location>
</feature>
<dbReference type="RefSeq" id="WP_116225855.1">
    <property type="nucleotide sequence ID" value="NZ_AP018437.1"/>
</dbReference>